<dbReference type="InterPro" id="IPR017937">
    <property type="entry name" value="Thioredoxin_CS"/>
</dbReference>
<reference evidence="4 5" key="1">
    <citation type="journal article" date="2007" name="Nature">
        <title>Light stimulates growth of proteorhodopsin-containing marine Flavobacteria.</title>
        <authorList>
            <person name="Gomez-Consarnau L."/>
            <person name="Gonzalez J.M."/>
            <person name="Coll-Llado M."/>
            <person name="Gourdon P."/>
            <person name="Pascher T."/>
            <person name="Neutze R."/>
            <person name="Pedros-Alio C."/>
            <person name="Pinhassi J."/>
        </authorList>
    </citation>
    <scope>NUCLEOTIDE SEQUENCE [LARGE SCALE GENOMIC DNA]</scope>
    <source>
        <strain evidence="4 5">MED217</strain>
    </source>
</reference>
<protein>
    <submittedName>
        <fullName evidence="4">AhpC/TSA family protein</fullName>
    </submittedName>
</protein>
<dbReference type="GO" id="GO:0016491">
    <property type="term" value="F:oxidoreductase activity"/>
    <property type="evidence" value="ECO:0007669"/>
    <property type="project" value="InterPro"/>
</dbReference>
<dbReference type="InterPro" id="IPR036249">
    <property type="entry name" value="Thioredoxin-like_sf"/>
</dbReference>
<dbReference type="CDD" id="cd02966">
    <property type="entry name" value="TlpA_like_family"/>
    <property type="match status" value="1"/>
</dbReference>
<dbReference type="Gene3D" id="3.40.30.10">
    <property type="entry name" value="Glutaredoxin"/>
    <property type="match status" value="1"/>
</dbReference>
<comment type="caution">
    <text evidence="4">The sequence shown here is derived from an EMBL/GenBank/DDBJ whole genome shotgun (WGS) entry which is preliminary data.</text>
</comment>
<feature type="signal peptide" evidence="2">
    <location>
        <begin position="1"/>
        <end position="21"/>
    </location>
</feature>
<dbReference type="PROSITE" id="PS51352">
    <property type="entry name" value="THIOREDOXIN_2"/>
    <property type="match status" value="1"/>
</dbReference>
<evidence type="ECO:0000313" key="4">
    <source>
        <dbReference type="EMBL" id="EAQ48364.1"/>
    </source>
</evidence>
<evidence type="ECO:0000259" key="3">
    <source>
        <dbReference type="PROSITE" id="PS51352"/>
    </source>
</evidence>
<gene>
    <name evidence="4" type="ORF">MED217_12694</name>
</gene>
<feature type="domain" description="Thioredoxin" evidence="3">
    <location>
        <begin position="472"/>
        <end position="625"/>
    </location>
</feature>
<dbReference type="PROSITE" id="PS51257">
    <property type="entry name" value="PROKAR_LIPOPROTEIN"/>
    <property type="match status" value="1"/>
</dbReference>
<keyword evidence="2" id="KW-0732">Signal</keyword>
<keyword evidence="5" id="KW-1185">Reference proteome</keyword>
<evidence type="ECO:0000256" key="1">
    <source>
        <dbReference type="ARBA" id="ARBA00023284"/>
    </source>
</evidence>
<evidence type="ECO:0000313" key="5">
    <source>
        <dbReference type="Proteomes" id="UP000001601"/>
    </source>
</evidence>
<evidence type="ECO:0000256" key="2">
    <source>
        <dbReference type="SAM" id="SignalP"/>
    </source>
</evidence>
<dbReference type="InterPro" id="IPR000866">
    <property type="entry name" value="AhpC/TSA"/>
</dbReference>
<dbReference type="eggNOG" id="COG0457">
    <property type="taxonomic scope" value="Bacteria"/>
</dbReference>
<dbReference type="PANTHER" id="PTHR42852">
    <property type="entry name" value="THIOL:DISULFIDE INTERCHANGE PROTEIN DSBE"/>
    <property type="match status" value="1"/>
</dbReference>
<dbReference type="Proteomes" id="UP000001601">
    <property type="component" value="Unassembled WGS sequence"/>
</dbReference>
<dbReference type="PROSITE" id="PS00194">
    <property type="entry name" value="THIOREDOXIN_1"/>
    <property type="match status" value="1"/>
</dbReference>
<sequence>MKYLRLPAVVALTALSLFSCSDEPKETPLTIGNLELSETKPSPGDSLKIAYTSKDSLAPEAFYVYTVASSAYPVDLNLVKDGERYTEAIKIPDSADGLIFNFKVGEKYEANDEKGYSVNLYDNEGELLPESESSVTYYKATRGADYGIKYDREDAAALLKENWSKHPDNLTYLYVISIGDKTFADSIYDAKLASLSAKEDLAEDDYSDLITIYNVKKDKAALDSITPIIVAKYPQGDQAQRAYYQKIYEAKSLEDKEAIAAEFEAAGGVASNYGNYMYSALAQAELAEGNIDKFKEAAEKMSAASNKASLYNNVAWNMAEKGENLELAEELSKTSLELVDEQKSDKPNYYTTKQFEQSLASTKAMYSDTYGFILFQQGKIKEAIAAQEVAVADRATADVTERYLQFLTADEQYDKVVEKATEYIKDGKGTAATKDYLKTAYAATDQEEDFESYLSGLEKIAHDKALAELKKEMLDEEAPSFSLKNLKGEEIALADLKGKTVVLDFWATWCGPCKISFPGMQKAVTKYADNDQVEFLFIDTWESTSGEAREKGVTDFITSNEYTFNVLMDTPKEEGSREYDVVSAYEVDGIPTKFVVGPDGKIKFKAVGFDGNTDGLVEELDMMIALAAGQ</sequence>
<dbReference type="SUPFAM" id="SSF52833">
    <property type="entry name" value="Thioredoxin-like"/>
    <property type="match status" value="1"/>
</dbReference>
<dbReference type="STRING" id="398720.MED217_12694"/>
<dbReference type="InterPro" id="IPR050553">
    <property type="entry name" value="Thioredoxin_ResA/DsbE_sf"/>
</dbReference>
<dbReference type="eggNOG" id="COG0526">
    <property type="taxonomic scope" value="Bacteria"/>
</dbReference>
<feature type="chain" id="PRO_5002662682" evidence="2">
    <location>
        <begin position="22"/>
        <end position="630"/>
    </location>
</feature>
<dbReference type="EMBL" id="AANC01000008">
    <property type="protein sequence ID" value="EAQ48364.1"/>
    <property type="molecule type" value="Genomic_DNA"/>
</dbReference>
<proteinExistence type="predicted"/>
<dbReference type="InterPro" id="IPR013766">
    <property type="entry name" value="Thioredoxin_domain"/>
</dbReference>
<accession>A3XQ09</accession>
<dbReference type="PANTHER" id="PTHR42852:SF17">
    <property type="entry name" value="THIOREDOXIN-LIKE PROTEIN HI_1115"/>
    <property type="match status" value="1"/>
</dbReference>
<keyword evidence="1" id="KW-0676">Redox-active center</keyword>
<dbReference type="Pfam" id="PF00578">
    <property type="entry name" value="AhpC-TSA"/>
    <property type="match status" value="1"/>
</dbReference>
<organism evidence="4 5">
    <name type="scientific">Leeuwenhoekiella blandensis (strain CECT 7118 / CCUG 51940 / KCTC 22103 / MED217)</name>
    <name type="common">Flavobacterium sp. (strain MED217)</name>
    <dbReference type="NCBI Taxonomy" id="398720"/>
    <lineage>
        <taxon>Bacteria</taxon>
        <taxon>Pseudomonadati</taxon>
        <taxon>Bacteroidota</taxon>
        <taxon>Flavobacteriia</taxon>
        <taxon>Flavobacteriales</taxon>
        <taxon>Flavobacteriaceae</taxon>
        <taxon>Leeuwenhoekiella</taxon>
    </lineage>
</organism>
<dbReference type="HOGENOM" id="CLU_028105_0_0_10"/>
<dbReference type="GO" id="GO:0016209">
    <property type="term" value="F:antioxidant activity"/>
    <property type="evidence" value="ECO:0007669"/>
    <property type="project" value="InterPro"/>
</dbReference>
<dbReference type="AlphaFoldDB" id="A3XQ09"/>
<dbReference type="RefSeq" id="WP_009780894.1">
    <property type="nucleotide sequence ID" value="NZ_CH672395.1"/>
</dbReference>
<name>A3XQ09_LEEBM</name>